<name>A0ABS0DI55_9NOCA</name>
<proteinExistence type="predicted"/>
<keyword evidence="2" id="KW-1185">Reference proteome</keyword>
<evidence type="ECO:0000313" key="1">
    <source>
        <dbReference type="EMBL" id="MBF6358141.1"/>
    </source>
</evidence>
<organism evidence="1 2">
    <name type="scientific">Nocardia higoensis</name>
    <dbReference type="NCBI Taxonomy" id="228599"/>
    <lineage>
        <taxon>Bacteria</taxon>
        <taxon>Bacillati</taxon>
        <taxon>Actinomycetota</taxon>
        <taxon>Actinomycetes</taxon>
        <taxon>Mycobacteriales</taxon>
        <taxon>Nocardiaceae</taxon>
        <taxon>Nocardia</taxon>
    </lineage>
</organism>
<dbReference type="EMBL" id="JADLQN010000010">
    <property type="protein sequence ID" value="MBF6358141.1"/>
    <property type="molecule type" value="Genomic_DNA"/>
</dbReference>
<protein>
    <submittedName>
        <fullName evidence="1">Uncharacterized protein</fullName>
    </submittedName>
</protein>
<gene>
    <name evidence="1" type="ORF">IU449_26960</name>
</gene>
<dbReference type="Proteomes" id="UP000707731">
    <property type="component" value="Unassembled WGS sequence"/>
</dbReference>
<comment type="caution">
    <text evidence="1">The sequence shown here is derived from an EMBL/GenBank/DDBJ whole genome shotgun (WGS) entry which is preliminary data.</text>
</comment>
<evidence type="ECO:0000313" key="2">
    <source>
        <dbReference type="Proteomes" id="UP000707731"/>
    </source>
</evidence>
<sequence length="121" mass="13597">MNDNLKTYRRLTLGELIATLDQLGDATVEGLDGLVDSYRGYYERNATEPCNYQESATVLANQYREQIGKPITGYKGGDYTVDEGELIYYAAYGRSGPNIIGLEPTETSVYRPVLLEQDYHL</sequence>
<dbReference type="RefSeq" id="WP_195004980.1">
    <property type="nucleotide sequence ID" value="NZ_JADLQN010000010.1"/>
</dbReference>
<accession>A0ABS0DI55</accession>
<reference evidence="1 2" key="1">
    <citation type="submission" date="2020-10" db="EMBL/GenBank/DDBJ databases">
        <title>Identification of Nocardia species via Next-generation sequencing and recognition of intraspecies genetic diversity.</title>
        <authorList>
            <person name="Li P."/>
            <person name="Li P."/>
            <person name="Lu B."/>
        </authorList>
    </citation>
    <scope>NUCLEOTIDE SEQUENCE [LARGE SCALE GENOMIC DNA]</scope>
    <source>
        <strain evidence="1 2">BJ06-0143</strain>
    </source>
</reference>